<sequence length="68" mass="7872">MDNFFTQKNCDRCGKSLKNGRIQSMFNSECICMDCKKKECTDSEYKKSQDADIAEIRKGNYNFKGIRG</sequence>
<accession>A0A8S5U6I9</accession>
<reference evidence="1" key="1">
    <citation type="journal article" date="2021" name="Proc. Natl. Acad. Sci. U.S.A.">
        <title>A Catalog of Tens of Thousands of Viruses from Human Metagenomes Reveals Hidden Associations with Chronic Diseases.</title>
        <authorList>
            <person name="Tisza M.J."/>
            <person name="Buck C.B."/>
        </authorList>
    </citation>
    <scope>NUCLEOTIDE SEQUENCE</scope>
    <source>
        <strain evidence="1">CtEJj1</strain>
    </source>
</reference>
<protein>
    <submittedName>
        <fullName evidence="1">DNA REPAIR PROTEIN RAD14 BINDING PROTEIN, XPA, RAD14</fullName>
    </submittedName>
</protein>
<organism evidence="1">
    <name type="scientific">Siphoviridae sp. ctEJj1</name>
    <dbReference type="NCBI Taxonomy" id="2825395"/>
    <lineage>
        <taxon>Viruses</taxon>
        <taxon>Duplodnaviria</taxon>
        <taxon>Heunggongvirae</taxon>
        <taxon>Uroviricota</taxon>
        <taxon>Caudoviricetes</taxon>
    </lineage>
</organism>
<evidence type="ECO:0000313" key="1">
    <source>
        <dbReference type="EMBL" id="DAF90071.1"/>
    </source>
</evidence>
<proteinExistence type="predicted"/>
<dbReference type="EMBL" id="BK016020">
    <property type="protein sequence ID" value="DAF90071.1"/>
    <property type="molecule type" value="Genomic_DNA"/>
</dbReference>
<name>A0A8S5U6I9_9CAUD</name>